<gene>
    <name evidence="1" type="ORF">PFJ87_01g02030</name>
</gene>
<sequence>MKMNSESSVTALASIQSKYKFRAKTLEYSTSFYPDRFTILYKDRKAGEILYENILRVEKNREGLRFGLKNGSWMKIPCTPEEKKKIFRIFKAKRLGGILSENDIVGLALVEFADLKFLVPLGNACFADFKKNVIRRIGGHFLPSQSLDFVSLDHYNEFSLYIKDKDSLVAFENDDDLLCSLLYFEKKLNVVVKHAPKVP</sequence>
<name>A0ABY8CLU6_ENCHE</name>
<keyword evidence="2" id="KW-1185">Reference proteome</keyword>
<dbReference type="Proteomes" id="UP001217963">
    <property type="component" value="Chromosome I"/>
</dbReference>
<reference evidence="1 2" key="1">
    <citation type="submission" date="2023-02" db="EMBL/GenBank/DDBJ databases">
        <title>Encephalitozoon hellem ATCC 50451 complete genome.</title>
        <authorList>
            <person name="Mascarenhas dos Santos A.C."/>
            <person name="Julian A.T."/>
            <person name="Pombert J.-F."/>
        </authorList>
    </citation>
    <scope>NUCLEOTIDE SEQUENCE [LARGE SCALE GENOMIC DNA]</scope>
    <source>
        <strain evidence="1 2">ATCC 50451</strain>
    </source>
</reference>
<proteinExistence type="predicted"/>
<evidence type="ECO:0000313" key="2">
    <source>
        <dbReference type="Proteomes" id="UP001217963"/>
    </source>
</evidence>
<protein>
    <submittedName>
        <fullName evidence="1">Uncharacterized protein</fullName>
    </submittedName>
</protein>
<organism evidence="1 2">
    <name type="scientific">Encephalitozoon hellem</name>
    <name type="common">Microsporidian parasite</name>
    <dbReference type="NCBI Taxonomy" id="27973"/>
    <lineage>
        <taxon>Eukaryota</taxon>
        <taxon>Fungi</taxon>
        <taxon>Fungi incertae sedis</taxon>
        <taxon>Microsporidia</taxon>
        <taxon>Unikaryonidae</taxon>
        <taxon>Encephalitozoon</taxon>
    </lineage>
</organism>
<evidence type="ECO:0000313" key="1">
    <source>
        <dbReference type="EMBL" id="WEL37947.1"/>
    </source>
</evidence>
<accession>A0ABY8CLU6</accession>
<dbReference type="EMBL" id="CP119062">
    <property type="protein sequence ID" value="WEL37947.1"/>
    <property type="molecule type" value="Genomic_DNA"/>
</dbReference>